<evidence type="ECO:0000313" key="3">
    <source>
        <dbReference type="Proteomes" id="UP000017836"/>
    </source>
</evidence>
<dbReference type="AlphaFoldDB" id="W1PYE5"/>
<dbReference type="Gramene" id="ERN13323">
    <property type="protein sequence ID" value="ERN13323"/>
    <property type="gene ID" value="AMTR_s00041p00091400"/>
</dbReference>
<accession>W1PYE5</accession>
<proteinExistence type="predicted"/>
<sequence length="102" mass="11252">MAFPHQKSSKMTIPSLPHSPGPFPHSSFHPPSRSHFVENRTMLNPLSRGVLMTGLTPISVKESIISECLFTLQASLVSVFKPPLNAIKGILSWACKTWRTPS</sequence>
<dbReference type="EMBL" id="KI392588">
    <property type="protein sequence ID" value="ERN13323.1"/>
    <property type="molecule type" value="Genomic_DNA"/>
</dbReference>
<organism evidence="2 3">
    <name type="scientific">Amborella trichopoda</name>
    <dbReference type="NCBI Taxonomy" id="13333"/>
    <lineage>
        <taxon>Eukaryota</taxon>
        <taxon>Viridiplantae</taxon>
        <taxon>Streptophyta</taxon>
        <taxon>Embryophyta</taxon>
        <taxon>Tracheophyta</taxon>
        <taxon>Spermatophyta</taxon>
        <taxon>Magnoliopsida</taxon>
        <taxon>Amborellales</taxon>
        <taxon>Amborellaceae</taxon>
        <taxon>Amborella</taxon>
    </lineage>
</organism>
<evidence type="ECO:0000256" key="1">
    <source>
        <dbReference type="SAM" id="MobiDB-lite"/>
    </source>
</evidence>
<gene>
    <name evidence="2" type="ORF">AMTR_s00041p00091400</name>
</gene>
<dbReference type="HOGENOM" id="CLU_2281218_0_0_1"/>
<feature type="region of interest" description="Disordered" evidence="1">
    <location>
        <begin position="1"/>
        <end position="34"/>
    </location>
</feature>
<reference evidence="3" key="1">
    <citation type="journal article" date="2013" name="Science">
        <title>The Amborella genome and the evolution of flowering plants.</title>
        <authorList>
            <consortium name="Amborella Genome Project"/>
        </authorList>
    </citation>
    <scope>NUCLEOTIDE SEQUENCE [LARGE SCALE GENOMIC DNA]</scope>
</reference>
<feature type="compositionally biased region" description="Low complexity" evidence="1">
    <location>
        <begin position="24"/>
        <end position="34"/>
    </location>
</feature>
<keyword evidence="3" id="KW-1185">Reference proteome</keyword>
<name>W1PYE5_AMBTC</name>
<protein>
    <submittedName>
        <fullName evidence="2">Uncharacterized protein</fullName>
    </submittedName>
</protein>
<dbReference type="Proteomes" id="UP000017836">
    <property type="component" value="Unassembled WGS sequence"/>
</dbReference>
<evidence type="ECO:0000313" key="2">
    <source>
        <dbReference type="EMBL" id="ERN13323.1"/>
    </source>
</evidence>